<reference evidence="2" key="1">
    <citation type="submission" date="2017-09" db="EMBL/GenBank/DDBJ databases">
        <title>Depth-based differentiation of microbial function through sediment-hosted aquifers and enrichment of novel symbionts in the deep terrestrial subsurface.</title>
        <authorList>
            <person name="Probst A.J."/>
            <person name="Ladd B."/>
            <person name="Jarett J.K."/>
            <person name="Geller-Mcgrath D.E."/>
            <person name="Sieber C.M.K."/>
            <person name="Emerson J.B."/>
            <person name="Anantharaman K."/>
            <person name="Thomas B.C."/>
            <person name="Malmstrom R."/>
            <person name="Stieglmeier M."/>
            <person name="Klingl A."/>
            <person name="Woyke T."/>
            <person name="Ryan C.M."/>
            <person name="Banfield J.F."/>
        </authorList>
    </citation>
    <scope>NUCLEOTIDE SEQUENCE [LARGE SCALE GENOMIC DNA]</scope>
</reference>
<evidence type="ECO:0000313" key="2">
    <source>
        <dbReference type="Proteomes" id="UP000230304"/>
    </source>
</evidence>
<gene>
    <name evidence="1" type="ORF">COS26_00445</name>
</gene>
<dbReference type="AlphaFoldDB" id="A0A2M7D8I8"/>
<protein>
    <submittedName>
        <fullName evidence="1">Uncharacterized protein</fullName>
    </submittedName>
</protein>
<sequence length="63" mass="7237">MENKKIKKEEFFDDCPICRLMKAAKEQGREPTSEELKEAFKKAREKGAIVGGEWFEEGSGKDK</sequence>
<dbReference type="EMBL" id="PEUA01000010">
    <property type="protein sequence ID" value="PIV43476.1"/>
    <property type="molecule type" value="Genomic_DNA"/>
</dbReference>
<name>A0A2M7D8I8_9BACT</name>
<proteinExistence type="predicted"/>
<comment type="caution">
    <text evidence="1">The sequence shown here is derived from an EMBL/GenBank/DDBJ whole genome shotgun (WGS) entry which is preliminary data.</text>
</comment>
<evidence type="ECO:0000313" key="1">
    <source>
        <dbReference type="EMBL" id="PIV43476.1"/>
    </source>
</evidence>
<organism evidence="1 2">
    <name type="scientific">Candidatus Nealsonbacteria bacterium CG02_land_8_20_14_3_00_40_11</name>
    <dbReference type="NCBI Taxonomy" id="1974700"/>
    <lineage>
        <taxon>Bacteria</taxon>
        <taxon>Candidatus Nealsoniibacteriota</taxon>
    </lineage>
</organism>
<dbReference type="Proteomes" id="UP000230304">
    <property type="component" value="Unassembled WGS sequence"/>
</dbReference>
<accession>A0A2M7D8I8</accession>